<comment type="caution">
    <text evidence="1">The sequence shown here is derived from an EMBL/GenBank/DDBJ whole genome shotgun (WGS) entry which is preliminary data.</text>
</comment>
<dbReference type="AlphaFoldDB" id="A0A5A7ML68"/>
<evidence type="ECO:0008006" key="3">
    <source>
        <dbReference type="Google" id="ProtNLM"/>
    </source>
</evidence>
<dbReference type="InterPro" id="IPR036390">
    <property type="entry name" value="WH_DNA-bd_sf"/>
</dbReference>
<name>A0A5A7ML68_COMTE</name>
<dbReference type="SUPFAM" id="SSF46785">
    <property type="entry name" value="Winged helix' DNA-binding domain"/>
    <property type="match status" value="1"/>
</dbReference>
<evidence type="ECO:0000313" key="1">
    <source>
        <dbReference type="EMBL" id="GEQ77435.1"/>
    </source>
</evidence>
<accession>A0A5A7ML68</accession>
<sequence length="106" mass="12482">MMKQLSEKIRREAMRWHLLQIADVARPVGIYTEAMLPIIQSVYADATENELRRNLDYLEERELVKVKKDPTDRWFVELTRYGIEVVEYTIDCQPGIARPIHHASRG</sequence>
<organism evidence="1 2">
    <name type="scientific">Comamonas testosteroni</name>
    <name type="common">Pseudomonas testosteroni</name>
    <dbReference type="NCBI Taxonomy" id="285"/>
    <lineage>
        <taxon>Bacteria</taxon>
        <taxon>Pseudomonadati</taxon>
        <taxon>Pseudomonadota</taxon>
        <taxon>Betaproteobacteria</taxon>
        <taxon>Burkholderiales</taxon>
        <taxon>Comamonadaceae</taxon>
        <taxon>Comamonas</taxon>
    </lineage>
</organism>
<reference evidence="1 2" key="1">
    <citation type="journal article" date="2019" name="Microbiol. Resour. Announc.">
        <title>Draft Genome Sequence of Comamonas testosteroni TA441, a Bacterium That Has a Cryptic Phenol Degradation Gene Cluster.</title>
        <authorList>
            <person name="Arai H."/>
            <person name="Ishii M."/>
        </authorList>
    </citation>
    <scope>NUCLEOTIDE SEQUENCE [LARGE SCALE GENOMIC DNA]</scope>
    <source>
        <strain evidence="1 2">TA441</strain>
    </source>
</reference>
<dbReference type="RefSeq" id="WP_149356850.1">
    <property type="nucleotide sequence ID" value="NZ_BKBW01000013.1"/>
</dbReference>
<evidence type="ECO:0000313" key="2">
    <source>
        <dbReference type="Proteomes" id="UP000323105"/>
    </source>
</evidence>
<dbReference type="EMBL" id="BKBW01000013">
    <property type="protein sequence ID" value="GEQ77435.1"/>
    <property type="molecule type" value="Genomic_DNA"/>
</dbReference>
<proteinExistence type="predicted"/>
<gene>
    <name evidence="1" type="ORF">CTTA_4440</name>
</gene>
<protein>
    <recommendedName>
        <fullName evidence="3">Phage protein</fullName>
    </recommendedName>
</protein>
<dbReference type="Proteomes" id="UP000323105">
    <property type="component" value="Unassembled WGS sequence"/>
</dbReference>